<evidence type="ECO:0000313" key="2">
    <source>
        <dbReference type="Proteomes" id="UP001295423"/>
    </source>
</evidence>
<accession>A0AAD2CR28</accession>
<comment type="caution">
    <text evidence="1">The sequence shown here is derived from an EMBL/GenBank/DDBJ whole genome shotgun (WGS) entry which is preliminary data.</text>
</comment>
<organism evidence="1 2">
    <name type="scientific">Cylindrotheca closterium</name>
    <dbReference type="NCBI Taxonomy" id="2856"/>
    <lineage>
        <taxon>Eukaryota</taxon>
        <taxon>Sar</taxon>
        <taxon>Stramenopiles</taxon>
        <taxon>Ochrophyta</taxon>
        <taxon>Bacillariophyta</taxon>
        <taxon>Bacillariophyceae</taxon>
        <taxon>Bacillariophycidae</taxon>
        <taxon>Bacillariales</taxon>
        <taxon>Bacillariaceae</taxon>
        <taxon>Cylindrotheca</taxon>
    </lineage>
</organism>
<proteinExistence type="predicted"/>
<reference evidence="1" key="1">
    <citation type="submission" date="2023-08" db="EMBL/GenBank/DDBJ databases">
        <authorList>
            <person name="Audoor S."/>
            <person name="Bilcke G."/>
        </authorList>
    </citation>
    <scope>NUCLEOTIDE SEQUENCE</scope>
</reference>
<dbReference type="AlphaFoldDB" id="A0AAD2CR28"/>
<protein>
    <submittedName>
        <fullName evidence="1">Uncharacterized protein</fullName>
    </submittedName>
</protein>
<gene>
    <name evidence="1" type="ORF">CYCCA115_LOCUS8384</name>
</gene>
<evidence type="ECO:0000313" key="1">
    <source>
        <dbReference type="EMBL" id="CAJ1943327.1"/>
    </source>
</evidence>
<sequence length="110" mass="12262">MTTTIPLLTPRQVIFHSADLLLAKKALPDDNVIRNAAGKPMVQIQGQVALWDPELQRLDMVHQGAKLIVRTTQSCDVTCLEVGKTVVVEGVLKKEQRRTFLEATKVQIMD</sequence>
<dbReference type="EMBL" id="CAKOGP040001113">
    <property type="protein sequence ID" value="CAJ1943327.1"/>
    <property type="molecule type" value="Genomic_DNA"/>
</dbReference>
<dbReference type="Proteomes" id="UP001295423">
    <property type="component" value="Unassembled WGS sequence"/>
</dbReference>
<keyword evidence="2" id="KW-1185">Reference proteome</keyword>
<name>A0AAD2CR28_9STRA</name>